<keyword evidence="1" id="KW-0472">Membrane</keyword>
<reference evidence="3" key="1">
    <citation type="journal article" date="2020" name="Nat. Commun.">
        <title>Genome sequence of the cluster root forming white lupin.</title>
        <authorList>
            <person name="Hufnagel B."/>
            <person name="Marques A."/>
            <person name="Soriano A."/>
            <person name="Marques L."/>
            <person name="Divol F."/>
            <person name="Doumas P."/>
            <person name="Sallet E."/>
            <person name="Mancinotti D."/>
            <person name="Carrere S."/>
            <person name="Marande W."/>
            <person name="Arribat S."/>
            <person name="Keller J."/>
            <person name="Huneau C."/>
            <person name="Blein T."/>
            <person name="Aime D."/>
            <person name="Laguerre M."/>
            <person name="Taylor J."/>
            <person name="Schubert V."/>
            <person name="Nelson M."/>
            <person name="Geu-Flores F."/>
            <person name="Crespi M."/>
            <person name="Gallardo-Guerrero K."/>
            <person name="Delaux P.-M."/>
            <person name="Salse J."/>
            <person name="Berges H."/>
            <person name="Guyot R."/>
            <person name="Gouzy J."/>
            <person name="Peret B."/>
        </authorList>
    </citation>
    <scope>NUCLEOTIDE SEQUENCE [LARGE SCALE GENOMIC DNA]</scope>
    <source>
        <strain evidence="3">cv. Amiga</strain>
    </source>
</reference>
<organism evidence="2 3">
    <name type="scientific">Lupinus albus</name>
    <name type="common">White lupine</name>
    <name type="synonym">Lupinus termis</name>
    <dbReference type="NCBI Taxonomy" id="3870"/>
    <lineage>
        <taxon>Eukaryota</taxon>
        <taxon>Viridiplantae</taxon>
        <taxon>Streptophyta</taxon>
        <taxon>Embryophyta</taxon>
        <taxon>Tracheophyta</taxon>
        <taxon>Spermatophyta</taxon>
        <taxon>Magnoliopsida</taxon>
        <taxon>eudicotyledons</taxon>
        <taxon>Gunneridae</taxon>
        <taxon>Pentapetalae</taxon>
        <taxon>rosids</taxon>
        <taxon>fabids</taxon>
        <taxon>Fabales</taxon>
        <taxon>Fabaceae</taxon>
        <taxon>Papilionoideae</taxon>
        <taxon>50 kb inversion clade</taxon>
        <taxon>genistoids sensu lato</taxon>
        <taxon>core genistoids</taxon>
        <taxon>Genisteae</taxon>
        <taxon>Lupinus</taxon>
    </lineage>
</organism>
<proteinExistence type="predicted"/>
<keyword evidence="1" id="KW-0812">Transmembrane</keyword>
<evidence type="ECO:0000256" key="1">
    <source>
        <dbReference type="SAM" id="Phobius"/>
    </source>
</evidence>
<dbReference type="OrthoDB" id="1733956at2759"/>
<feature type="transmembrane region" description="Helical" evidence="1">
    <location>
        <begin position="42"/>
        <end position="63"/>
    </location>
</feature>
<keyword evidence="3" id="KW-1185">Reference proteome</keyword>
<accession>A0A6A4Q5X8</accession>
<dbReference type="EMBL" id="WOCE01000008">
    <property type="protein sequence ID" value="KAE9608916.1"/>
    <property type="molecule type" value="Genomic_DNA"/>
</dbReference>
<protein>
    <recommendedName>
        <fullName evidence="4">WAT1-related protein</fullName>
    </recommendedName>
</protein>
<dbReference type="AlphaFoldDB" id="A0A6A4Q5X8"/>
<evidence type="ECO:0008006" key="4">
    <source>
        <dbReference type="Google" id="ProtNLM"/>
    </source>
</evidence>
<sequence length="90" mass="10357">MEAKNYKISEVVPFITMVIFEGCTIALTIFAKTEITNGMSPFVFIFYTNALATIIFFPCSFVLHNEDRSLSLSFPSPFYLREVFCMEDLF</sequence>
<comment type="caution">
    <text evidence="2">The sequence shown here is derived from an EMBL/GenBank/DDBJ whole genome shotgun (WGS) entry which is preliminary data.</text>
</comment>
<name>A0A6A4Q5X8_LUPAL</name>
<keyword evidence="1" id="KW-1133">Transmembrane helix</keyword>
<feature type="transmembrane region" description="Helical" evidence="1">
    <location>
        <begin position="12"/>
        <end position="30"/>
    </location>
</feature>
<dbReference type="Proteomes" id="UP000447434">
    <property type="component" value="Chromosome 8"/>
</dbReference>
<gene>
    <name evidence="2" type="ORF">Lalb_Chr08g0240741</name>
</gene>
<evidence type="ECO:0000313" key="3">
    <source>
        <dbReference type="Proteomes" id="UP000447434"/>
    </source>
</evidence>
<evidence type="ECO:0000313" key="2">
    <source>
        <dbReference type="EMBL" id="KAE9608916.1"/>
    </source>
</evidence>